<keyword evidence="3" id="KW-1185">Reference proteome</keyword>
<dbReference type="AlphaFoldDB" id="A0A5P1EY60"/>
<proteinExistence type="predicted"/>
<sequence length="113" mass="12725">MKSWWALYGKLPLPFLHQQNSSSRQFLSNHTEALKNETSRTGSNTDSIAEGDRNVNKSDDIFKDATALNGRRDGSEKSLRGFVPYKRCVVDREGKHPQVKSDEGEGQSVRLCL</sequence>
<reference evidence="3" key="1">
    <citation type="journal article" date="2017" name="Nat. Commun.">
        <title>The asparagus genome sheds light on the origin and evolution of a young Y chromosome.</title>
        <authorList>
            <person name="Harkess A."/>
            <person name="Zhou J."/>
            <person name="Xu C."/>
            <person name="Bowers J.E."/>
            <person name="Van der Hulst R."/>
            <person name="Ayyampalayam S."/>
            <person name="Mercati F."/>
            <person name="Riccardi P."/>
            <person name="McKain M.R."/>
            <person name="Kakrana A."/>
            <person name="Tang H."/>
            <person name="Ray J."/>
            <person name="Groenendijk J."/>
            <person name="Arikit S."/>
            <person name="Mathioni S.M."/>
            <person name="Nakano M."/>
            <person name="Shan H."/>
            <person name="Telgmann-Rauber A."/>
            <person name="Kanno A."/>
            <person name="Yue Z."/>
            <person name="Chen H."/>
            <person name="Li W."/>
            <person name="Chen Y."/>
            <person name="Xu X."/>
            <person name="Zhang Y."/>
            <person name="Luo S."/>
            <person name="Chen H."/>
            <person name="Gao J."/>
            <person name="Mao Z."/>
            <person name="Pires J.C."/>
            <person name="Luo M."/>
            <person name="Kudrna D."/>
            <person name="Wing R.A."/>
            <person name="Meyers B.C."/>
            <person name="Yi K."/>
            <person name="Kong H."/>
            <person name="Lavrijsen P."/>
            <person name="Sunseri F."/>
            <person name="Falavigna A."/>
            <person name="Ye Y."/>
            <person name="Leebens-Mack J.H."/>
            <person name="Chen G."/>
        </authorList>
    </citation>
    <scope>NUCLEOTIDE SEQUENCE [LARGE SCALE GENOMIC DNA]</scope>
    <source>
        <strain evidence="3">cv. DH0086</strain>
    </source>
</reference>
<evidence type="ECO:0000313" key="2">
    <source>
        <dbReference type="EMBL" id="ONK71035.1"/>
    </source>
</evidence>
<dbReference type="EMBL" id="CM007384">
    <property type="protein sequence ID" value="ONK71035.1"/>
    <property type="molecule type" value="Genomic_DNA"/>
</dbReference>
<evidence type="ECO:0000313" key="3">
    <source>
        <dbReference type="Proteomes" id="UP000243459"/>
    </source>
</evidence>
<feature type="compositionally biased region" description="Basic and acidic residues" evidence="1">
    <location>
        <begin position="50"/>
        <end position="60"/>
    </location>
</feature>
<organism evidence="2 3">
    <name type="scientific">Asparagus officinalis</name>
    <name type="common">Garden asparagus</name>
    <dbReference type="NCBI Taxonomy" id="4686"/>
    <lineage>
        <taxon>Eukaryota</taxon>
        <taxon>Viridiplantae</taxon>
        <taxon>Streptophyta</taxon>
        <taxon>Embryophyta</taxon>
        <taxon>Tracheophyta</taxon>
        <taxon>Spermatophyta</taxon>
        <taxon>Magnoliopsida</taxon>
        <taxon>Liliopsida</taxon>
        <taxon>Asparagales</taxon>
        <taxon>Asparagaceae</taxon>
        <taxon>Asparagoideae</taxon>
        <taxon>Asparagus</taxon>
    </lineage>
</organism>
<feature type="region of interest" description="Disordered" evidence="1">
    <location>
        <begin position="20"/>
        <end position="60"/>
    </location>
</feature>
<dbReference type="Gramene" id="ONK71035">
    <property type="protein sequence ID" value="ONK71035"/>
    <property type="gene ID" value="A4U43_C04F4040"/>
</dbReference>
<feature type="compositionally biased region" description="Polar residues" evidence="1">
    <location>
        <begin position="20"/>
        <end position="31"/>
    </location>
</feature>
<feature type="compositionally biased region" description="Basic and acidic residues" evidence="1">
    <location>
        <begin position="93"/>
        <end position="103"/>
    </location>
</feature>
<protein>
    <submittedName>
        <fullName evidence="2">Uncharacterized protein</fullName>
    </submittedName>
</protein>
<gene>
    <name evidence="2" type="ORF">A4U43_C04F4040</name>
</gene>
<name>A0A5P1EY60_ASPOF</name>
<accession>A0A5P1EY60</accession>
<feature type="region of interest" description="Disordered" evidence="1">
    <location>
        <begin position="93"/>
        <end position="113"/>
    </location>
</feature>
<dbReference type="Proteomes" id="UP000243459">
    <property type="component" value="Chromosome 4"/>
</dbReference>
<evidence type="ECO:0000256" key="1">
    <source>
        <dbReference type="SAM" id="MobiDB-lite"/>
    </source>
</evidence>